<feature type="domain" description="RagB/SusD" evidence="6">
    <location>
        <begin position="329"/>
        <end position="447"/>
    </location>
</feature>
<keyword evidence="3" id="KW-0732">Signal</keyword>
<sequence length="482" mass="54890">MKEKMKKHISISVIILVILSCTSCKKWLDVKPRDKVIENVLLENEDGFITALNGVYLDMTDARNYGGQMTMQMIEVLGQRYNVGGGHSLYKLASYQYTDPVSQGMFGNTWSAMYKMVANVNKILSVIDQKKSLFRGDHYQWVKGEALALRAMIQFDLFRLFGPVYSKDSTALSLPYYSAFTTSYEPYQKGNDFLEKVLADLDAAEALLTKDPVLAGITLGKDKDGGEGNAWNYRNLRLNYFAVRALKARVYLYRGDKIMALRYARDVISNAGVFFPFVKFSDLSGDPKNPDRVFSSELLFALQDSRRNDKYKAYFDPGLKDNDILYTESGRLSSEFGNNANDYRYYNAWMIPGSNQKSYRCYYKYADVEEPGKRFRNLIPMIRLSEMYFIAAECEPDPDAAIAYLNEVRKNRGAVLIAPGAGVAAELLKDYRREFYGEGQMFFYYKRTFTASIPGGTGSGTVAMTKERYVLPIPLDESQFRN</sequence>
<evidence type="ECO:0000256" key="1">
    <source>
        <dbReference type="ARBA" id="ARBA00004442"/>
    </source>
</evidence>
<dbReference type="Pfam" id="PF07980">
    <property type="entry name" value="SusD_RagB"/>
    <property type="match status" value="1"/>
</dbReference>
<protein>
    <recommendedName>
        <fullName evidence="10">RagB/SusD family nutrient uptake outer membrane protein</fullName>
    </recommendedName>
</protein>
<dbReference type="Proteomes" id="UP000253410">
    <property type="component" value="Unassembled WGS sequence"/>
</dbReference>
<evidence type="ECO:0000313" key="8">
    <source>
        <dbReference type="EMBL" id="RBL92939.1"/>
    </source>
</evidence>
<keyword evidence="5" id="KW-0998">Cell outer membrane</keyword>
<gene>
    <name evidence="8" type="ORF">DF182_10290</name>
</gene>
<accession>A0A365Y2Y6</accession>
<comment type="caution">
    <text evidence="8">The sequence shown here is derived from an EMBL/GenBank/DDBJ whole genome shotgun (WGS) entry which is preliminary data.</text>
</comment>
<dbReference type="InterPro" id="IPR012944">
    <property type="entry name" value="SusD_RagB_dom"/>
</dbReference>
<dbReference type="OrthoDB" id="1097962at2"/>
<dbReference type="Pfam" id="PF14322">
    <property type="entry name" value="SusD-like_3"/>
    <property type="match status" value="1"/>
</dbReference>
<dbReference type="Gene3D" id="1.25.40.390">
    <property type="match status" value="1"/>
</dbReference>
<dbReference type="PROSITE" id="PS51257">
    <property type="entry name" value="PROKAR_LIPOPROTEIN"/>
    <property type="match status" value="1"/>
</dbReference>
<comment type="subcellular location">
    <subcellularLocation>
        <location evidence="1">Cell outer membrane</location>
    </subcellularLocation>
</comment>
<evidence type="ECO:0000256" key="4">
    <source>
        <dbReference type="ARBA" id="ARBA00023136"/>
    </source>
</evidence>
<evidence type="ECO:0008006" key="10">
    <source>
        <dbReference type="Google" id="ProtNLM"/>
    </source>
</evidence>
<evidence type="ECO:0000256" key="3">
    <source>
        <dbReference type="ARBA" id="ARBA00022729"/>
    </source>
</evidence>
<organism evidence="8 9">
    <name type="scientific">Chitinophaga flava</name>
    <dbReference type="NCBI Taxonomy" id="2259036"/>
    <lineage>
        <taxon>Bacteria</taxon>
        <taxon>Pseudomonadati</taxon>
        <taxon>Bacteroidota</taxon>
        <taxon>Chitinophagia</taxon>
        <taxon>Chitinophagales</taxon>
        <taxon>Chitinophagaceae</taxon>
        <taxon>Chitinophaga</taxon>
    </lineage>
</organism>
<evidence type="ECO:0000256" key="2">
    <source>
        <dbReference type="ARBA" id="ARBA00006275"/>
    </source>
</evidence>
<dbReference type="SUPFAM" id="SSF48452">
    <property type="entry name" value="TPR-like"/>
    <property type="match status" value="1"/>
</dbReference>
<dbReference type="InterPro" id="IPR011990">
    <property type="entry name" value="TPR-like_helical_dom_sf"/>
</dbReference>
<keyword evidence="9" id="KW-1185">Reference proteome</keyword>
<feature type="domain" description="SusD-like N-terminal" evidence="7">
    <location>
        <begin position="26"/>
        <end position="211"/>
    </location>
</feature>
<dbReference type="InterPro" id="IPR033985">
    <property type="entry name" value="SusD-like_N"/>
</dbReference>
<comment type="similarity">
    <text evidence="2">Belongs to the SusD family.</text>
</comment>
<keyword evidence="4" id="KW-0472">Membrane</keyword>
<evidence type="ECO:0000313" key="9">
    <source>
        <dbReference type="Proteomes" id="UP000253410"/>
    </source>
</evidence>
<evidence type="ECO:0000256" key="5">
    <source>
        <dbReference type="ARBA" id="ARBA00023237"/>
    </source>
</evidence>
<evidence type="ECO:0000259" key="7">
    <source>
        <dbReference type="Pfam" id="PF14322"/>
    </source>
</evidence>
<reference evidence="8 9" key="1">
    <citation type="submission" date="2018-05" db="EMBL/GenBank/DDBJ databases">
        <title>Chitinophaga sp. K3CV102501T nov., isolated from isolated from a monsoon evergreen broad-leaved forest soil.</title>
        <authorList>
            <person name="Lv Y."/>
        </authorList>
    </citation>
    <scope>NUCLEOTIDE SEQUENCE [LARGE SCALE GENOMIC DNA]</scope>
    <source>
        <strain evidence="8 9">GDMCC 1.1325</strain>
    </source>
</reference>
<evidence type="ECO:0000259" key="6">
    <source>
        <dbReference type="Pfam" id="PF07980"/>
    </source>
</evidence>
<proteinExistence type="inferred from homology"/>
<dbReference type="EMBL" id="QFFJ01000001">
    <property type="protein sequence ID" value="RBL92939.1"/>
    <property type="molecule type" value="Genomic_DNA"/>
</dbReference>
<dbReference type="GO" id="GO:0009279">
    <property type="term" value="C:cell outer membrane"/>
    <property type="evidence" value="ECO:0007669"/>
    <property type="project" value="UniProtKB-SubCell"/>
</dbReference>
<dbReference type="AlphaFoldDB" id="A0A365Y2Y6"/>
<name>A0A365Y2Y6_9BACT</name>